<evidence type="ECO:0000259" key="10">
    <source>
        <dbReference type="Pfam" id="PF00749"/>
    </source>
</evidence>
<dbReference type="Proteomes" id="UP000297716">
    <property type="component" value="Unassembled WGS sequence"/>
</dbReference>
<keyword evidence="5 8" id="KW-0648">Protein biosynthesis</keyword>
<comment type="catalytic activity">
    <reaction evidence="7">
        <text>tRNA(Gln) + L-glutamine + ATP = L-glutaminyl-tRNA(Gln) + AMP + diphosphate</text>
        <dbReference type="Rhea" id="RHEA:20121"/>
        <dbReference type="Rhea" id="RHEA-COMP:9662"/>
        <dbReference type="Rhea" id="RHEA-COMP:9681"/>
        <dbReference type="ChEBI" id="CHEBI:30616"/>
        <dbReference type="ChEBI" id="CHEBI:33019"/>
        <dbReference type="ChEBI" id="CHEBI:58359"/>
        <dbReference type="ChEBI" id="CHEBI:78442"/>
        <dbReference type="ChEBI" id="CHEBI:78521"/>
        <dbReference type="ChEBI" id="CHEBI:456215"/>
        <dbReference type="EC" id="6.1.1.18"/>
    </reaction>
</comment>
<evidence type="ECO:0000256" key="7">
    <source>
        <dbReference type="ARBA" id="ARBA00048270"/>
    </source>
</evidence>
<dbReference type="AlphaFoldDB" id="A0A4Z0YF22"/>
<dbReference type="OrthoDB" id="4778467at2759"/>
<keyword evidence="6 8" id="KW-0030">Aminoacyl-tRNA synthetase</keyword>
<accession>A0A4Z0YF22</accession>
<gene>
    <name evidence="11" type="ORF">E0Z10_g5851</name>
</gene>
<keyword evidence="2 8" id="KW-0436">Ligase</keyword>
<protein>
    <recommendedName>
        <fullName evidence="1">glutamine--tRNA ligase</fullName>
        <ecNumber evidence="1">6.1.1.18</ecNumber>
    </recommendedName>
</protein>
<evidence type="ECO:0000256" key="8">
    <source>
        <dbReference type="RuleBase" id="RU363037"/>
    </source>
</evidence>
<dbReference type="InterPro" id="IPR050132">
    <property type="entry name" value="Gln/Glu-tRNA_Ligase"/>
</dbReference>
<evidence type="ECO:0000256" key="5">
    <source>
        <dbReference type="ARBA" id="ARBA00022917"/>
    </source>
</evidence>
<feature type="domain" description="Glutamyl/glutaminyl-tRNA synthetase class Ib catalytic" evidence="10">
    <location>
        <begin position="30"/>
        <end position="100"/>
    </location>
</feature>
<dbReference type="Pfam" id="PF00749">
    <property type="entry name" value="tRNA-synt_1c"/>
    <property type="match status" value="1"/>
</dbReference>
<keyword evidence="12" id="KW-1185">Reference proteome</keyword>
<dbReference type="InterPro" id="IPR020058">
    <property type="entry name" value="Glu/Gln-tRNA-synth_Ib_cat-dom"/>
</dbReference>
<evidence type="ECO:0000256" key="4">
    <source>
        <dbReference type="ARBA" id="ARBA00022840"/>
    </source>
</evidence>
<dbReference type="Gene3D" id="3.40.50.620">
    <property type="entry name" value="HUPs"/>
    <property type="match status" value="1"/>
</dbReference>
<keyword evidence="3 8" id="KW-0547">Nucleotide-binding</keyword>
<evidence type="ECO:0000256" key="3">
    <source>
        <dbReference type="ARBA" id="ARBA00022741"/>
    </source>
</evidence>
<name>A0A4Z0YF22_9PEZI</name>
<evidence type="ECO:0000256" key="2">
    <source>
        <dbReference type="ARBA" id="ARBA00022598"/>
    </source>
</evidence>
<dbReference type="SUPFAM" id="SSF50715">
    <property type="entry name" value="Ribosomal protein L25-like"/>
    <property type="match status" value="1"/>
</dbReference>
<dbReference type="InterPro" id="IPR011035">
    <property type="entry name" value="Ribosomal_bL25/Gln-tRNA_synth"/>
</dbReference>
<dbReference type="GO" id="GO:0006425">
    <property type="term" value="P:glutaminyl-tRNA aminoacylation"/>
    <property type="evidence" value="ECO:0007669"/>
    <property type="project" value="TreeGrafter"/>
</dbReference>
<dbReference type="GO" id="GO:0005829">
    <property type="term" value="C:cytosol"/>
    <property type="evidence" value="ECO:0007669"/>
    <property type="project" value="TreeGrafter"/>
</dbReference>
<dbReference type="GO" id="GO:0005524">
    <property type="term" value="F:ATP binding"/>
    <property type="evidence" value="ECO:0007669"/>
    <property type="project" value="UniProtKB-KW"/>
</dbReference>
<feature type="region of interest" description="Disordered" evidence="9">
    <location>
        <begin position="198"/>
        <end position="217"/>
    </location>
</feature>
<organism evidence="11 12">
    <name type="scientific">Xylaria hypoxylon</name>
    <dbReference type="NCBI Taxonomy" id="37992"/>
    <lineage>
        <taxon>Eukaryota</taxon>
        <taxon>Fungi</taxon>
        <taxon>Dikarya</taxon>
        <taxon>Ascomycota</taxon>
        <taxon>Pezizomycotina</taxon>
        <taxon>Sordariomycetes</taxon>
        <taxon>Xylariomycetidae</taxon>
        <taxon>Xylariales</taxon>
        <taxon>Xylariaceae</taxon>
        <taxon>Xylaria</taxon>
    </lineage>
</organism>
<dbReference type="SUPFAM" id="SSF52374">
    <property type="entry name" value="Nucleotidylyl transferase"/>
    <property type="match status" value="1"/>
</dbReference>
<dbReference type="STRING" id="37992.A0A4Z0YF22"/>
<dbReference type="GO" id="GO:0004819">
    <property type="term" value="F:glutamine-tRNA ligase activity"/>
    <property type="evidence" value="ECO:0007669"/>
    <property type="project" value="UniProtKB-EC"/>
</dbReference>
<evidence type="ECO:0000256" key="9">
    <source>
        <dbReference type="SAM" id="MobiDB-lite"/>
    </source>
</evidence>
<comment type="caution">
    <text evidence="11">The sequence shown here is derived from an EMBL/GenBank/DDBJ whole genome shotgun (WGS) entry which is preliminary data.</text>
</comment>
<dbReference type="PANTHER" id="PTHR43097:SF4">
    <property type="entry name" value="GLUTAMINE--TRNA LIGASE"/>
    <property type="match status" value="1"/>
</dbReference>
<dbReference type="Gene3D" id="2.40.240.10">
    <property type="entry name" value="Ribosomal Protein L25, Chain P"/>
    <property type="match status" value="1"/>
</dbReference>
<comment type="similarity">
    <text evidence="8">Belongs to the class-I aminoacyl-tRNA synthetase family.</text>
</comment>
<dbReference type="InterPro" id="IPR014729">
    <property type="entry name" value="Rossmann-like_a/b/a_fold"/>
</dbReference>
<dbReference type="EC" id="6.1.1.18" evidence="1"/>
<dbReference type="EMBL" id="SKBN01000111">
    <property type="protein sequence ID" value="TGJ82899.1"/>
    <property type="molecule type" value="Genomic_DNA"/>
</dbReference>
<dbReference type="InterPro" id="IPR020056">
    <property type="entry name" value="Rbsml_bL25/Gln-tRNA_synth_N"/>
</dbReference>
<evidence type="ECO:0000256" key="1">
    <source>
        <dbReference type="ARBA" id="ARBA00012836"/>
    </source>
</evidence>
<keyword evidence="4 8" id="KW-0067">ATP-binding</keyword>
<proteinExistence type="inferred from homology"/>
<evidence type="ECO:0000313" key="11">
    <source>
        <dbReference type="EMBL" id="TGJ82899.1"/>
    </source>
</evidence>
<sequence>MAVTITESTAKLQLDEETGEMVSNNELKKRFNDTNPDAEKEGYFVAIKDTIQRLGFTPAEITYAFDNFQRLYDLSEELVKLEKAYVCHYNEPETKIQRGVDSKDYFRVALGKTVGLLYIPYHTKAVSFTTDNASGVVKEIQTVFDKDTKKPKAYIQWVLEGSPAAEVRIHTSLFKSEQPLSAPGGFINNLTPNRETICPKRYDRSQLPRGTPSSNVA</sequence>
<dbReference type="PANTHER" id="PTHR43097">
    <property type="entry name" value="GLUTAMINE-TRNA LIGASE"/>
    <property type="match status" value="1"/>
</dbReference>
<evidence type="ECO:0000313" key="12">
    <source>
        <dbReference type="Proteomes" id="UP000297716"/>
    </source>
</evidence>
<reference evidence="11 12" key="1">
    <citation type="submission" date="2019-03" db="EMBL/GenBank/DDBJ databases">
        <title>Draft genome sequence of Xylaria hypoxylon DSM 108379, a ubiquitous saprotrophic-parasitic fungi on hardwood.</title>
        <authorList>
            <person name="Buettner E."/>
            <person name="Leonhardt S."/>
            <person name="Gebauer A.M."/>
            <person name="Liers C."/>
            <person name="Hofrichter M."/>
            <person name="Kellner H."/>
        </authorList>
    </citation>
    <scope>NUCLEOTIDE SEQUENCE [LARGE SCALE GENOMIC DNA]</scope>
    <source>
        <strain evidence="11 12">DSM 108379</strain>
    </source>
</reference>
<evidence type="ECO:0000256" key="6">
    <source>
        <dbReference type="ARBA" id="ARBA00023146"/>
    </source>
</evidence>